<dbReference type="SUPFAM" id="SSF56487">
    <property type="entry name" value="SRCR-like"/>
    <property type="match status" value="2"/>
</dbReference>
<dbReference type="PANTHER" id="PTHR48071">
    <property type="entry name" value="SRCR DOMAIN-CONTAINING PROTEIN"/>
    <property type="match status" value="1"/>
</dbReference>
<evidence type="ECO:0000256" key="1">
    <source>
        <dbReference type="ARBA" id="ARBA00023157"/>
    </source>
</evidence>
<dbReference type="Gene3D" id="3.10.250.10">
    <property type="entry name" value="SRCR-like domain"/>
    <property type="match status" value="2"/>
</dbReference>
<dbReference type="AlphaFoldDB" id="A0AAE0SW65"/>
<reference evidence="4" key="2">
    <citation type="journal article" date="2021" name="Genome Biol. Evol.">
        <title>Developing a high-quality reference genome for a parasitic bivalve with doubly uniparental inheritance (Bivalvia: Unionida).</title>
        <authorList>
            <person name="Smith C.H."/>
        </authorList>
    </citation>
    <scope>NUCLEOTIDE SEQUENCE</scope>
    <source>
        <strain evidence="4">CHS0354</strain>
        <tissue evidence="4">Mantle</tissue>
    </source>
</reference>
<reference evidence="4" key="3">
    <citation type="submission" date="2023-05" db="EMBL/GenBank/DDBJ databases">
        <authorList>
            <person name="Smith C.H."/>
        </authorList>
    </citation>
    <scope>NUCLEOTIDE SEQUENCE</scope>
    <source>
        <strain evidence="4">CHS0354</strain>
        <tissue evidence="4">Mantle</tissue>
    </source>
</reference>
<feature type="disulfide bond" evidence="2">
    <location>
        <begin position="29"/>
        <end position="39"/>
    </location>
</feature>
<dbReference type="Proteomes" id="UP001195483">
    <property type="component" value="Unassembled WGS sequence"/>
</dbReference>
<name>A0AAE0SW65_9BIVA</name>
<proteinExistence type="predicted"/>
<evidence type="ECO:0000256" key="2">
    <source>
        <dbReference type="PROSITE-ProRule" id="PRU00196"/>
    </source>
</evidence>
<evidence type="ECO:0000313" key="5">
    <source>
        <dbReference type="Proteomes" id="UP001195483"/>
    </source>
</evidence>
<gene>
    <name evidence="4" type="ORF">CHS0354_012521</name>
</gene>
<dbReference type="SMART" id="SM00202">
    <property type="entry name" value="SR"/>
    <property type="match status" value="1"/>
</dbReference>
<dbReference type="PANTHER" id="PTHR48071:SF18">
    <property type="entry name" value="DELETED IN MALIGNANT BRAIN TUMORS 1 PROTEIN-RELATED"/>
    <property type="match status" value="1"/>
</dbReference>
<protein>
    <recommendedName>
        <fullName evidence="3">SRCR domain-containing protein</fullName>
    </recommendedName>
</protein>
<dbReference type="InterPro" id="IPR036772">
    <property type="entry name" value="SRCR-like_dom_sf"/>
</dbReference>
<dbReference type="InterPro" id="IPR001190">
    <property type="entry name" value="SRCR"/>
</dbReference>
<feature type="domain" description="SRCR" evidence="3">
    <location>
        <begin position="67"/>
        <end position="102"/>
    </location>
</feature>
<keyword evidence="1 2" id="KW-1015">Disulfide bond</keyword>
<sequence>MLIFSGAIALGDAHFGQGSGSILIEDVDCQGTESSLAECFYLKPSTCHHSEDVGVRCNTAAKTIPEVRLVGGLDGLEGNLQIKHSGVWGTVCDDTFTTMEAKGDKMGAKCSLQIYNQTKNIDISRYRILRSQVRGAMN</sequence>
<dbReference type="EMBL" id="JAEAOA010000761">
    <property type="protein sequence ID" value="KAK3599036.1"/>
    <property type="molecule type" value="Genomic_DNA"/>
</dbReference>
<dbReference type="Pfam" id="PF00530">
    <property type="entry name" value="SRCR"/>
    <property type="match status" value="1"/>
</dbReference>
<comment type="caution">
    <text evidence="2">Lacks conserved residue(s) required for the propagation of feature annotation.</text>
</comment>
<comment type="caution">
    <text evidence="4">The sequence shown here is derived from an EMBL/GenBank/DDBJ whole genome shotgun (WGS) entry which is preliminary data.</text>
</comment>
<dbReference type="PROSITE" id="PS50287">
    <property type="entry name" value="SRCR_2"/>
    <property type="match status" value="2"/>
</dbReference>
<dbReference type="GO" id="GO:0016020">
    <property type="term" value="C:membrane"/>
    <property type="evidence" value="ECO:0007669"/>
    <property type="project" value="InterPro"/>
</dbReference>
<evidence type="ECO:0000313" key="4">
    <source>
        <dbReference type="EMBL" id="KAK3599036.1"/>
    </source>
</evidence>
<keyword evidence="5" id="KW-1185">Reference proteome</keyword>
<feature type="domain" description="SRCR" evidence="3">
    <location>
        <begin position="1"/>
        <end position="58"/>
    </location>
</feature>
<accession>A0AAE0SW65</accession>
<evidence type="ECO:0000259" key="3">
    <source>
        <dbReference type="PROSITE" id="PS50287"/>
    </source>
</evidence>
<organism evidence="4 5">
    <name type="scientific">Potamilus streckersoni</name>
    <dbReference type="NCBI Taxonomy" id="2493646"/>
    <lineage>
        <taxon>Eukaryota</taxon>
        <taxon>Metazoa</taxon>
        <taxon>Spiralia</taxon>
        <taxon>Lophotrochozoa</taxon>
        <taxon>Mollusca</taxon>
        <taxon>Bivalvia</taxon>
        <taxon>Autobranchia</taxon>
        <taxon>Heteroconchia</taxon>
        <taxon>Palaeoheterodonta</taxon>
        <taxon>Unionida</taxon>
        <taxon>Unionoidea</taxon>
        <taxon>Unionidae</taxon>
        <taxon>Ambleminae</taxon>
        <taxon>Lampsilini</taxon>
        <taxon>Potamilus</taxon>
    </lineage>
</organism>
<reference evidence="4" key="1">
    <citation type="journal article" date="2021" name="Genome Biol. Evol.">
        <title>A High-Quality Reference Genome for a Parasitic Bivalve with Doubly Uniparental Inheritance (Bivalvia: Unionida).</title>
        <authorList>
            <person name="Smith C.H."/>
        </authorList>
    </citation>
    <scope>NUCLEOTIDE SEQUENCE</scope>
    <source>
        <strain evidence="4">CHS0354</strain>
    </source>
</reference>